<comment type="caution">
    <text evidence="1">The sequence shown here is derived from an EMBL/GenBank/DDBJ whole genome shotgun (WGS) entry which is preliminary data.</text>
</comment>
<dbReference type="AlphaFoldDB" id="A0AAE0ZBL5"/>
<accession>A0AAE0ZBL5</accession>
<proteinExistence type="predicted"/>
<reference evidence="1" key="1">
    <citation type="journal article" date="2023" name="G3 (Bethesda)">
        <title>A reference genome for the long-term kleptoplast-retaining sea slug Elysia crispata morphotype clarki.</title>
        <authorList>
            <person name="Eastman K.E."/>
            <person name="Pendleton A.L."/>
            <person name="Shaikh M.A."/>
            <person name="Suttiyut T."/>
            <person name="Ogas R."/>
            <person name="Tomko P."/>
            <person name="Gavelis G."/>
            <person name="Widhalm J.R."/>
            <person name="Wisecaver J.H."/>
        </authorList>
    </citation>
    <scope>NUCLEOTIDE SEQUENCE</scope>
    <source>
        <strain evidence="1">ECLA1</strain>
    </source>
</reference>
<organism evidence="1 2">
    <name type="scientific">Elysia crispata</name>
    <name type="common">lettuce slug</name>
    <dbReference type="NCBI Taxonomy" id="231223"/>
    <lineage>
        <taxon>Eukaryota</taxon>
        <taxon>Metazoa</taxon>
        <taxon>Spiralia</taxon>
        <taxon>Lophotrochozoa</taxon>
        <taxon>Mollusca</taxon>
        <taxon>Gastropoda</taxon>
        <taxon>Heterobranchia</taxon>
        <taxon>Euthyneura</taxon>
        <taxon>Panpulmonata</taxon>
        <taxon>Sacoglossa</taxon>
        <taxon>Placobranchoidea</taxon>
        <taxon>Plakobranchidae</taxon>
        <taxon>Elysia</taxon>
    </lineage>
</organism>
<dbReference type="EMBL" id="JAWDGP010004222">
    <property type="protein sequence ID" value="KAK3766489.1"/>
    <property type="molecule type" value="Genomic_DNA"/>
</dbReference>
<dbReference type="Proteomes" id="UP001283361">
    <property type="component" value="Unassembled WGS sequence"/>
</dbReference>
<protein>
    <submittedName>
        <fullName evidence="1">Uncharacterized protein</fullName>
    </submittedName>
</protein>
<keyword evidence="2" id="KW-1185">Reference proteome</keyword>
<evidence type="ECO:0000313" key="2">
    <source>
        <dbReference type="Proteomes" id="UP001283361"/>
    </source>
</evidence>
<evidence type="ECO:0000313" key="1">
    <source>
        <dbReference type="EMBL" id="KAK3766489.1"/>
    </source>
</evidence>
<name>A0AAE0ZBL5_9GAST</name>
<sequence length="81" mass="9146">MSPLQSWTTRPRSSLGIRRRLGTMWPLQSRIIMVLAKSCDKDDWTGPLKNSLGNGMTQGLIARNLHFTLKCGDSDWGNNKE</sequence>
<gene>
    <name evidence="1" type="ORF">RRG08_059307</name>
</gene>